<dbReference type="EMBL" id="BKCP01004361">
    <property type="protein sequence ID" value="GER30563.1"/>
    <property type="molecule type" value="Genomic_DNA"/>
</dbReference>
<evidence type="ECO:0000313" key="2">
    <source>
        <dbReference type="Proteomes" id="UP000325081"/>
    </source>
</evidence>
<gene>
    <name evidence="1" type="ORF">STAS_06508</name>
</gene>
<sequence length="219" mass="24726">MSIGDSLPPPPPPALDGVPFELMDESDFDQIVSDGFVSICGFGPFLSVFAHVSPVFFRLGVAKPETKEISSLSLEPCEGENVVVTTFQILRSEIPTFIETEHEFRFLAVTLETLNGLLYTTSAVVRASYSDEEYFQHRCKGSKGLYFERFGQYKIGRIWSDDILPCRAYLRRVMAAQELNEVAYNNFLDHTFLGDRKTTIREYLSTKGLGILDEQPPDF</sequence>
<dbReference type="OrthoDB" id="565040at2759"/>
<dbReference type="AlphaFoldDB" id="A0A5A7PC98"/>
<evidence type="ECO:0000313" key="1">
    <source>
        <dbReference type="EMBL" id="GER30563.1"/>
    </source>
</evidence>
<organism evidence="1 2">
    <name type="scientific">Striga asiatica</name>
    <name type="common">Asiatic witchweed</name>
    <name type="synonym">Buchnera asiatica</name>
    <dbReference type="NCBI Taxonomy" id="4170"/>
    <lineage>
        <taxon>Eukaryota</taxon>
        <taxon>Viridiplantae</taxon>
        <taxon>Streptophyta</taxon>
        <taxon>Embryophyta</taxon>
        <taxon>Tracheophyta</taxon>
        <taxon>Spermatophyta</taxon>
        <taxon>Magnoliopsida</taxon>
        <taxon>eudicotyledons</taxon>
        <taxon>Gunneridae</taxon>
        <taxon>Pentapetalae</taxon>
        <taxon>asterids</taxon>
        <taxon>lamiids</taxon>
        <taxon>Lamiales</taxon>
        <taxon>Orobanchaceae</taxon>
        <taxon>Buchnereae</taxon>
        <taxon>Striga</taxon>
    </lineage>
</organism>
<protein>
    <submittedName>
        <fullName evidence="1">Uncharacterized protein</fullName>
    </submittedName>
</protein>
<dbReference type="PANTHER" id="PTHR35748">
    <property type="entry name" value="OS05G0358400 PROTEIN"/>
    <property type="match status" value="1"/>
</dbReference>
<name>A0A5A7PC98_STRAF</name>
<dbReference type="PANTHER" id="PTHR35748:SF1">
    <property type="entry name" value="OS05G0358400 PROTEIN"/>
    <property type="match status" value="1"/>
</dbReference>
<reference evidence="2" key="1">
    <citation type="journal article" date="2019" name="Curr. Biol.">
        <title>Genome Sequence of Striga asiatica Provides Insight into the Evolution of Plant Parasitism.</title>
        <authorList>
            <person name="Yoshida S."/>
            <person name="Kim S."/>
            <person name="Wafula E.K."/>
            <person name="Tanskanen J."/>
            <person name="Kim Y.M."/>
            <person name="Honaas L."/>
            <person name="Yang Z."/>
            <person name="Spallek T."/>
            <person name="Conn C.E."/>
            <person name="Ichihashi Y."/>
            <person name="Cheong K."/>
            <person name="Cui S."/>
            <person name="Der J.P."/>
            <person name="Gundlach H."/>
            <person name="Jiao Y."/>
            <person name="Hori C."/>
            <person name="Ishida J.K."/>
            <person name="Kasahara H."/>
            <person name="Kiba T."/>
            <person name="Kim M.S."/>
            <person name="Koo N."/>
            <person name="Laohavisit A."/>
            <person name="Lee Y.H."/>
            <person name="Lumba S."/>
            <person name="McCourt P."/>
            <person name="Mortimer J.C."/>
            <person name="Mutuku J.M."/>
            <person name="Nomura T."/>
            <person name="Sasaki-Sekimoto Y."/>
            <person name="Seto Y."/>
            <person name="Wang Y."/>
            <person name="Wakatake T."/>
            <person name="Sakakibara H."/>
            <person name="Demura T."/>
            <person name="Yamaguchi S."/>
            <person name="Yoneyama K."/>
            <person name="Manabe R.I."/>
            <person name="Nelson D.C."/>
            <person name="Schulman A.H."/>
            <person name="Timko M.P."/>
            <person name="dePamphilis C.W."/>
            <person name="Choi D."/>
            <person name="Shirasu K."/>
        </authorList>
    </citation>
    <scope>NUCLEOTIDE SEQUENCE [LARGE SCALE GENOMIC DNA]</scope>
    <source>
        <strain evidence="2">cv. UVA1</strain>
    </source>
</reference>
<proteinExistence type="predicted"/>
<comment type="caution">
    <text evidence="1">The sequence shown here is derived from an EMBL/GenBank/DDBJ whole genome shotgun (WGS) entry which is preliminary data.</text>
</comment>
<dbReference type="Proteomes" id="UP000325081">
    <property type="component" value="Unassembled WGS sequence"/>
</dbReference>
<accession>A0A5A7PC98</accession>
<keyword evidence="2" id="KW-1185">Reference proteome</keyword>